<evidence type="ECO:0000313" key="2">
    <source>
        <dbReference type="EMBL" id="KAJ8971595.1"/>
    </source>
</evidence>
<organism evidence="2 3">
    <name type="scientific">Molorchus minor</name>
    <dbReference type="NCBI Taxonomy" id="1323400"/>
    <lineage>
        <taxon>Eukaryota</taxon>
        <taxon>Metazoa</taxon>
        <taxon>Ecdysozoa</taxon>
        <taxon>Arthropoda</taxon>
        <taxon>Hexapoda</taxon>
        <taxon>Insecta</taxon>
        <taxon>Pterygota</taxon>
        <taxon>Neoptera</taxon>
        <taxon>Endopterygota</taxon>
        <taxon>Coleoptera</taxon>
        <taxon>Polyphaga</taxon>
        <taxon>Cucujiformia</taxon>
        <taxon>Chrysomeloidea</taxon>
        <taxon>Cerambycidae</taxon>
        <taxon>Lamiinae</taxon>
        <taxon>Monochamini</taxon>
        <taxon>Molorchus</taxon>
    </lineage>
</organism>
<keyword evidence="3" id="KW-1185">Reference proteome</keyword>
<dbReference type="Proteomes" id="UP001162164">
    <property type="component" value="Unassembled WGS sequence"/>
</dbReference>
<dbReference type="EMBL" id="JAPWTJ010001457">
    <property type="protein sequence ID" value="KAJ8971595.1"/>
    <property type="molecule type" value="Genomic_DNA"/>
</dbReference>
<evidence type="ECO:0000256" key="1">
    <source>
        <dbReference type="SAM" id="MobiDB-lite"/>
    </source>
</evidence>
<feature type="compositionally biased region" description="Low complexity" evidence="1">
    <location>
        <begin position="67"/>
        <end position="112"/>
    </location>
</feature>
<sequence length="153" mass="17248">MRPSTKKRTKYSSSLNSEEQKDTFDNARGRDGYYSEQSRERGGETVHNRRQGHRSDYTRSGDYRLEPSAPSPTSSHVSGSSRATNVSDSYFRSSGSSSSSSTDNSSTHHLSSPYIRRDSVLSIEKHNELLNSLKDRVLDKLNKSGLRKKIDKK</sequence>
<feature type="compositionally biased region" description="Basic and acidic residues" evidence="1">
    <location>
        <begin position="18"/>
        <end position="65"/>
    </location>
</feature>
<feature type="region of interest" description="Disordered" evidence="1">
    <location>
        <begin position="1"/>
        <end position="118"/>
    </location>
</feature>
<comment type="caution">
    <text evidence="2">The sequence shown here is derived from an EMBL/GenBank/DDBJ whole genome shotgun (WGS) entry which is preliminary data.</text>
</comment>
<accession>A0ABQ9J3D7</accession>
<feature type="compositionally biased region" description="Basic residues" evidence="1">
    <location>
        <begin position="1"/>
        <end position="10"/>
    </location>
</feature>
<name>A0ABQ9J3D7_9CUCU</name>
<protein>
    <submittedName>
        <fullName evidence="2">Uncharacterized protein</fullName>
    </submittedName>
</protein>
<reference evidence="2" key="1">
    <citation type="journal article" date="2023" name="Insect Mol. Biol.">
        <title>Genome sequencing provides insights into the evolution of gene families encoding plant cell wall-degrading enzymes in longhorned beetles.</title>
        <authorList>
            <person name="Shin N.R."/>
            <person name="Okamura Y."/>
            <person name="Kirsch R."/>
            <person name="Pauchet Y."/>
        </authorList>
    </citation>
    <scope>NUCLEOTIDE SEQUENCE</scope>
    <source>
        <strain evidence="2">MMC_N1</strain>
    </source>
</reference>
<proteinExistence type="predicted"/>
<evidence type="ECO:0000313" key="3">
    <source>
        <dbReference type="Proteomes" id="UP001162164"/>
    </source>
</evidence>
<gene>
    <name evidence="2" type="ORF">NQ317_016324</name>
</gene>